<feature type="chain" id="PRO_5043772707" evidence="2">
    <location>
        <begin position="26"/>
        <end position="223"/>
    </location>
</feature>
<protein>
    <submittedName>
        <fullName evidence="4">DUF1080 domain-containing protein</fullName>
    </submittedName>
</protein>
<dbReference type="Pfam" id="PF06439">
    <property type="entry name" value="3keto-disac_hyd"/>
    <property type="match status" value="1"/>
</dbReference>
<gene>
    <name evidence="4" type="ORF">V5E97_06330</name>
</gene>
<dbReference type="GO" id="GO:0016787">
    <property type="term" value="F:hydrolase activity"/>
    <property type="evidence" value="ECO:0007669"/>
    <property type="project" value="InterPro"/>
</dbReference>
<organism evidence="4">
    <name type="scientific">Singulisphaera sp. Ch08</name>
    <dbReference type="NCBI Taxonomy" id="3120278"/>
    <lineage>
        <taxon>Bacteria</taxon>
        <taxon>Pseudomonadati</taxon>
        <taxon>Planctomycetota</taxon>
        <taxon>Planctomycetia</taxon>
        <taxon>Isosphaerales</taxon>
        <taxon>Isosphaeraceae</taxon>
        <taxon>Singulisphaera</taxon>
    </lineage>
</organism>
<reference evidence="4" key="1">
    <citation type="submission" date="2024-05" db="EMBL/GenBank/DDBJ databases">
        <title>Planctomycetes of the genus Singulisphaera possess chitinolytic capabilities.</title>
        <authorList>
            <person name="Ivanova A."/>
        </authorList>
    </citation>
    <scope>NUCLEOTIDE SEQUENCE</scope>
    <source>
        <strain evidence="4">Ch08T</strain>
    </source>
</reference>
<keyword evidence="2" id="KW-0732">Signal</keyword>
<sequence>MMIRRVWNAAALLSLTLAFSMPVFADSPSEWKPLFDGKSLSGWEHVGPGRFVVEDGQLRTEGGMGLLWYSREKLGDCVIRVIYKTGTLRSNSGVYIRIADKPSDPWYAVHHGFEVQIADGGKSARGTGSIYTFADAKTQPGKPLEWNTLEITLKGNRVTTAINGTPVAEFDAGELKPQAKEQNGEGDPARGPRPEKGYIGLQNHDKDSTVFFKEVSVRPLTPK</sequence>
<feature type="region of interest" description="Disordered" evidence="1">
    <location>
        <begin position="168"/>
        <end position="205"/>
    </location>
</feature>
<evidence type="ECO:0000313" key="4">
    <source>
        <dbReference type="EMBL" id="XBH05635.1"/>
    </source>
</evidence>
<evidence type="ECO:0000256" key="1">
    <source>
        <dbReference type="SAM" id="MobiDB-lite"/>
    </source>
</evidence>
<dbReference type="Gene3D" id="2.60.120.560">
    <property type="entry name" value="Exo-inulinase, domain 1"/>
    <property type="match status" value="1"/>
</dbReference>
<evidence type="ECO:0000259" key="3">
    <source>
        <dbReference type="Pfam" id="PF06439"/>
    </source>
</evidence>
<dbReference type="EMBL" id="CP155447">
    <property type="protein sequence ID" value="XBH05635.1"/>
    <property type="molecule type" value="Genomic_DNA"/>
</dbReference>
<feature type="domain" description="3-keto-alpha-glucoside-1,2-lyase/3-keto-2-hydroxy-glucal hydratase" evidence="3">
    <location>
        <begin position="30"/>
        <end position="218"/>
    </location>
</feature>
<dbReference type="AlphaFoldDB" id="A0AAU7CK59"/>
<dbReference type="InterPro" id="IPR010496">
    <property type="entry name" value="AL/BT2_dom"/>
</dbReference>
<accession>A0AAU7CK59</accession>
<feature type="signal peptide" evidence="2">
    <location>
        <begin position="1"/>
        <end position="25"/>
    </location>
</feature>
<feature type="compositionally biased region" description="Basic and acidic residues" evidence="1">
    <location>
        <begin position="173"/>
        <end position="196"/>
    </location>
</feature>
<dbReference type="RefSeq" id="WP_406698482.1">
    <property type="nucleotide sequence ID" value="NZ_CP155447.1"/>
</dbReference>
<proteinExistence type="predicted"/>
<evidence type="ECO:0000256" key="2">
    <source>
        <dbReference type="SAM" id="SignalP"/>
    </source>
</evidence>
<name>A0AAU7CK59_9BACT</name>